<keyword evidence="3" id="KW-1185">Reference proteome</keyword>
<protein>
    <submittedName>
        <fullName evidence="2">Uncharacterized protein</fullName>
    </submittedName>
</protein>
<keyword evidence="1" id="KW-0732">Signal</keyword>
<dbReference type="AlphaFoldDB" id="A0A1M5MKP0"/>
<dbReference type="Proteomes" id="UP000184268">
    <property type="component" value="Unassembled WGS sequence"/>
</dbReference>
<feature type="signal peptide" evidence="1">
    <location>
        <begin position="1"/>
        <end position="18"/>
    </location>
</feature>
<evidence type="ECO:0000313" key="3">
    <source>
        <dbReference type="Proteomes" id="UP000184268"/>
    </source>
</evidence>
<evidence type="ECO:0000313" key="2">
    <source>
        <dbReference type="EMBL" id="SHG77479.1"/>
    </source>
</evidence>
<dbReference type="EMBL" id="FQXG01000001">
    <property type="protein sequence ID" value="SHG77479.1"/>
    <property type="molecule type" value="Genomic_DNA"/>
</dbReference>
<dbReference type="RefSeq" id="WP_067664550.1">
    <property type="nucleotide sequence ID" value="NZ_FQXG01000001.1"/>
</dbReference>
<accession>A0A1M5MKP0</accession>
<gene>
    <name evidence="2" type="ORF">SAMN02745129_0669</name>
</gene>
<feature type="chain" id="PRO_5009912358" evidence="1">
    <location>
        <begin position="19"/>
        <end position="193"/>
    </location>
</feature>
<reference evidence="2 3" key="1">
    <citation type="submission" date="2016-11" db="EMBL/GenBank/DDBJ databases">
        <authorList>
            <person name="Jaros S."/>
            <person name="Januszkiewicz K."/>
            <person name="Wedrychowicz H."/>
        </authorList>
    </citation>
    <scope>NUCLEOTIDE SEQUENCE [LARGE SCALE GENOMIC DNA]</scope>
    <source>
        <strain evidence="2 3">DSM 16917</strain>
    </source>
</reference>
<evidence type="ECO:0000256" key="1">
    <source>
        <dbReference type="SAM" id="SignalP"/>
    </source>
</evidence>
<sequence length="193" mass="21060">MKKLLVASLFALSPAVLATPLGPFEITLPQDKYTGTPSINDTDFSWVDTKPGKKGTQIDVVVEQVAPNKIEVNGIDGNDLRSYWSYGVNDASIAVAIVSAIRVKKGLQVQLVVTESKCGNIDCADYTGTNKNKVNTKTNYPVGRTFAVGFAFNDSYGKNLDIEYGSNNEKEYRKMNELGSENKMLVNPAPFLP</sequence>
<name>A0A1M5MKP0_9GAMM</name>
<proteinExistence type="predicted"/>
<organism evidence="2 3">
    <name type="scientific">Ferrimonas marina</name>
    <dbReference type="NCBI Taxonomy" id="299255"/>
    <lineage>
        <taxon>Bacteria</taxon>
        <taxon>Pseudomonadati</taxon>
        <taxon>Pseudomonadota</taxon>
        <taxon>Gammaproteobacteria</taxon>
        <taxon>Alteromonadales</taxon>
        <taxon>Ferrimonadaceae</taxon>
        <taxon>Ferrimonas</taxon>
    </lineage>
</organism>